<evidence type="ECO:0000313" key="5">
    <source>
        <dbReference type="EMBL" id="SSW99603.1"/>
    </source>
</evidence>
<feature type="compositionally biased region" description="Polar residues" evidence="3">
    <location>
        <begin position="52"/>
        <end position="69"/>
    </location>
</feature>
<dbReference type="GO" id="GO:0005737">
    <property type="term" value="C:cytoplasm"/>
    <property type="evidence" value="ECO:0007669"/>
    <property type="project" value="TreeGrafter"/>
</dbReference>
<evidence type="ECO:0000256" key="1">
    <source>
        <dbReference type="ARBA" id="ARBA00023054"/>
    </source>
</evidence>
<feature type="coiled-coil region" evidence="2">
    <location>
        <begin position="127"/>
        <end position="249"/>
    </location>
</feature>
<reference evidence="5" key="1">
    <citation type="submission" date="2018-04" db="EMBL/GenBank/DDBJ databases">
        <authorList>
            <person name="Go L.Y."/>
            <person name="Mitchell J.A."/>
        </authorList>
    </citation>
    <scope>NUCLEOTIDE SEQUENCE</scope>
    <source>
        <tissue evidence="5">Whole organism</tissue>
    </source>
</reference>
<dbReference type="OMA" id="VAMRKNF"/>
<dbReference type="GO" id="GO:0070530">
    <property type="term" value="F:K63-linked polyubiquitin modification-dependent protein binding"/>
    <property type="evidence" value="ECO:0007669"/>
    <property type="project" value="TreeGrafter"/>
</dbReference>
<reference evidence="6" key="2">
    <citation type="submission" date="2018-07" db="EMBL/GenBank/DDBJ databases">
        <authorList>
            <person name="Quirk P.G."/>
            <person name="Krulwich T.A."/>
        </authorList>
    </citation>
    <scope>NUCLEOTIDE SEQUENCE</scope>
</reference>
<dbReference type="GO" id="GO:0043122">
    <property type="term" value="P:regulation of canonical NF-kappaB signal transduction"/>
    <property type="evidence" value="ECO:0007669"/>
    <property type="project" value="TreeGrafter"/>
</dbReference>
<dbReference type="Gene3D" id="1.20.5.390">
    <property type="entry name" value="L1 transposable element, trimerization domain"/>
    <property type="match status" value="1"/>
</dbReference>
<dbReference type="EMBL" id="UFQT01000101">
    <property type="protein sequence ID" value="SSX19983.1"/>
    <property type="molecule type" value="Genomic_DNA"/>
</dbReference>
<dbReference type="InterPro" id="IPR032419">
    <property type="entry name" value="CC2-LZ_dom"/>
</dbReference>
<evidence type="ECO:0000256" key="3">
    <source>
        <dbReference type="SAM" id="MobiDB-lite"/>
    </source>
</evidence>
<feature type="region of interest" description="Disordered" evidence="3">
    <location>
        <begin position="418"/>
        <end position="441"/>
    </location>
</feature>
<proteinExistence type="predicted"/>
<dbReference type="AlphaFoldDB" id="A0A336LTB5"/>
<dbReference type="VEuPathDB" id="VectorBase:CSON000146"/>
<dbReference type="PANTHER" id="PTHR31553">
    <property type="entry name" value="NF-KAPPA-B ESSENTIAL MODULATOR"/>
    <property type="match status" value="1"/>
</dbReference>
<protein>
    <submittedName>
        <fullName evidence="6">CSON000146 protein</fullName>
    </submittedName>
</protein>
<sequence length="472" mass="53760">MAVSIPEMSLENGNDDSIVILGASPPNSMNESFSVGTSISLIQLEAEPVSNGESEITTNKFRNTPNSAIERNGDIEGHSTFSSSQVTMDKTFATKFLLGQVDANVLQKSVIQQFPSLNGSHIAMDDVMKLSCLVEEHQQLKENLEKTNQIMRNQFSVLQEWQDAVKTRMLEKNALNNKLKEELAFTKTENERLNTDLKALKQKLEETVSTFNAFEISAKKEISDMNMKLSENNAIIQNISAENERLQLEKADFVFVQKNKPENSFKPEDFMKKSEHDLIVKELNRKTSDLLAQNLEFEDMKKVYKDELDCLKVNLTAAEELHKEMRNTISTLNTSNTENCKRVEDVSKKLKVVQDENDLLKAQVEIYHKDFLMEREAREKLATEKDNILSELQLLKMRNKQLIDDTQQRLKTVGQTNAFGESSSASNTNSHPPKSASPEAENQKNRYYCPICNLELKTLRLLEQHIDICLKD</sequence>
<dbReference type="Gene3D" id="1.20.5.990">
    <property type="entry name" value="Nemo cc2-lz domain - 1d5 darpin complex"/>
    <property type="match status" value="1"/>
</dbReference>
<gene>
    <name evidence="6" type="primary">CSON000146</name>
</gene>
<dbReference type="EMBL" id="UFQS01000101">
    <property type="protein sequence ID" value="SSW99603.1"/>
    <property type="molecule type" value="Genomic_DNA"/>
</dbReference>
<dbReference type="GO" id="GO:0005634">
    <property type="term" value="C:nucleus"/>
    <property type="evidence" value="ECO:0007669"/>
    <property type="project" value="TreeGrafter"/>
</dbReference>
<evidence type="ECO:0000259" key="4">
    <source>
        <dbReference type="Pfam" id="PF16516"/>
    </source>
</evidence>
<keyword evidence="1 2" id="KW-0175">Coiled coil</keyword>
<organism evidence="6">
    <name type="scientific">Culicoides sonorensis</name>
    <name type="common">Biting midge</name>
    <dbReference type="NCBI Taxonomy" id="179676"/>
    <lineage>
        <taxon>Eukaryota</taxon>
        <taxon>Metazoa</taxon>
        <taxon>Ecdysozoa</taxon>
        <taxon>Arthropoda</taxon>
        <taxon>Hexapoda</taxon>
        <taxon>Insecta</taxon>
        <taxon>Pterygota</taxon>
        <taxon>Neoptera</taxon>
        <taxon>Endopterygota</taxon>
        <taxon>Diptera</taxon>
        <taxon>Nematocera</taxon>
        <taxon>Chironomoidea</taxon>
        <taxon>Ceratopogonidae</taxon>
        <taxon>Ceratopogoninae</taxon>
        <taxon>Culicoides</taxon>
        <taxon>Monoculicoides</taxon>
    </lineage>
</organism>
<feature type="coiled-coil region" evidence="2">
    <location>
        <begin position="301"/>
        <end position="405"/>
    </location>
</feature>
<dbReference type="PANTHER" id="PTHR31553:SF1">
    <property type="entry name" value="NF-KAPPA-B ESSENTIAL MODULATOR"/>
    <property type="match status" value="1"/>
</dbReference>
<feature type="compositionally biased region" description="Polar residues" evidence="3">
    <location>
        <begin position="418"/>
        <end position="432"/>
    </location>
</feature>
<accession>A0A336LTB5</accession>
<dbReference type="InterPro" id="IPR051301">
    <property type="entry name" value="Optineurin/NFkB_EssMod"/>
</dbReference>
<feature type="domain" description="NF-kappa-B essential modulator NEMO CC2-LZ" evidence="4">
    <location>
        <begin position="294"/>
        <end position="402"/>
    </location>
</feature>
<dbReference type="Pfam" id="PF16516">
    <property type="entry name" value="CC2-LZ"/>
    <property type="match status" value="1"/>
</dbReference>
<evidence type="ECO:0000313" key="6">
    <source>
        <dbReference type="EMBL" id="SSX19983.1"/>
    </source>
</evidence>
<name>A0A336LTB5_CULSO</name>
<evidence type="ECO:0000256" key="2">
    <source>
        <dbReference type="SAM" id="Coils"/>
    </source>
</evidence>
<feature type="region of interest" description="Disordered" evidence="3">
    <location>
        <begin position="52"/>
        <end position="77"/>
    </location>
</feature>